<protein>
    <recommendedName>
        <fullName evidence="1">Retrovirus-related Pol polyprotein from transposon TNT 1-94-like beta-barrel domain-containing protein</fullName>
    </recommendedName>
</protein>
<evidence type="ECO:0000259" key="1">
    <source>
        <dbReference type="Pfam" id="PF22936"/>
    </source>
</evidence>
<dbReference type="Gene3D" id="4.10.60.10">
    <property type="entry name" value="Zinc finger, CCHC-type"/>
    <property type="match status" value="1"/>
</dbReference>
<dbReference type="AlphaFoldDB" id="A0A699HWI9"/>
<feature type="non-terminal residue" evidence="2">
    <location>
        <position position="660"/>
    </location>
</feature>
<dbReference type="SUPFAM" id="SSF57756">
    <property type="entry name" value="Retrovirus zinc finger-like domains"/>
    <property type="match status" value="1"/>
</dbReference>
<reference evidence="2" key="1">
    <citation type="journal article" date="2019" name="Sci. Rep.">
        <title>Draft genome of Tanacetum cinerariifolium, the natural source of mosquito coil.</title>
        <authorList>
            <person name="Yamashiro T."/>
            <person name="Shiraishi A."/>
            <person name="Satake H."/>
            <person name="Nakayama K."/>
        </authorList>
    </citation>
    <scope>NUCLEOTIDE SEQUENCE</scope>
</reference>
<dbReference type="InterPro" id="IPR036875">
    <property type="entry name" value="Znf_CCHC_sf"/>
</dbReference>
<accession>A0A699HWI9</accession>
<dbReference type="GO" id="GO:0003676">
    <property type="term" value="F:nucleic acid binding"/>
    <property type="evidence" value="ECO:0007669"/>
    <property type="project" value="InterPro"/>
</dbReference>
<gene>
    <name evidence="2" type="ORF">Tci_448157</name>
</gene>
<organism evidence="2">
    <name type="scientific">Tanacetum cinerariifolium</name>
    <name type="common">Dalmatian daisy</name>
    <name type="synonym">Chrysanthemum cinerariifolium</name>
    <dbReference type="NCBI Taxonomy" id="118510"/>
    <lineage>
        <taxon>Eukaryota</taxon>
        <taxon>Viridiplantae</taxon>
        <taxon>Streptophyta</taxon>
        <taxon>Embryophyta</taxon>
        <taxon>Tracheophyta</taxon>
        <taxon>Spermatophyta</taxon>
        <taxon>Magnoliopsida</taxon>
        <taxon>eudicotyledons</taxon>
        <taxon>Gunneridae</taxon>
        <taxon>Pentapetalae</taxon>
        <taxon>asterids</taxon>
        <taxon>campanulids</taxon>
        <taxon>Asterales</taxon>
        <taxon>Asteraceae</taxon>
        <taxon>Asteroideae</taxon>
        <taxon>Anthemideae</taxon>
        <taxon>Anthemidinae</taxon>
        <taxon>Tanacetum</taxon>
    </lineage>
</organism>
<comment type="caution">
    <text evidence="2">The sequence shown here is derived from an EMBL/GenBank/DDBJ whole genome shotgun (WGS) entry which is preliminary data.</text>
</comment>
<sequence>MTDYSLWEVILKGDSLVPTHLIEGVAQPVAPTTVKQKLARKNELKAHGTLLMALPDKHQLKFNSDKDAKSLMEAIEKRFGGNTETKKVQKTLLKQQLKNFSGSSFEGLDQIHNRLQKLVSQLEIHMVSLSQKDVNLKFLRSLPSEWKTHNLIWRNKTDLEDKSLDDLFNSLKIYESEVKHSSSQGTHSQNLAFVSTTLADSINDSVSAAVNVFAVGAKLSASTLLNVDSLSNVVIYSFFASQSSSPRLDNEDLKQIDADDLEEIDLKWQMAMLTMKARKFLQKTRRNLGVNGPTSMGFDMEKVECYNYHRKGHFARECRSPKDSRRTVVTEPQRRSVSVETSTSNALVSQCDGTGSYDWSYQAEEEPTNFALMAFSSSSSNSSSDCKERDDLNMKLEKFQTSSKRLTDLLASQTSNKAGLGYNSKVFTQAMFDCDNYYASKSDNDSWPPSNLYDRFVLSGGYHAVLPPMSGTFMPPKPDLVFYTPPSNENEHLAFNVFDSEEEDIPKVTKDVPSFAQSPELVKSPRHSGLISPLLCQLLLLKLAQKSYALRDIPNHYAPMNHSKFPLHKLSAAAPPKPQPVLTAAARTALKDKGVIDSGCSRHMTGNMSYLSDFEGLNGGYVAFGGNPKGGKITGKGKIKTRKLDFDDVYFVKELKFNLF</sequence>
<dbReference type="Pfam" id="PF22936">
    <property type="entry name" value="Pol_BBD"/>
    <property type="match status" value="1"/>
</dbReference>
<dbReference type="GO" id="GO:0008270">
    <property type="term" value="F:zinc ion binding"/>
    <property type="evidence" value="ECO:0007669"/>
    <property type="project" value="InterPro"/>
</dbReference>
<dbReference type="Pfam" id="PF14223">
    <property type="entry name" value="Retrotran_gag_2"/>
    <property type="match status" value="1"/>
</dbReference>
<dbReference type="InterPro" id="IPR054722">
    <property type="entry name" value="PolX-like_BBD"/>
</dbReference>
<feature type="domain" description="Retrovirus-related Pol polyprotein from transposon TNT 1-94-like beta-barrel" evidence="1">
    <location>
        <begin position="595"/>
        <end position="660"/>
    </location>
</feature>
<name>A0A699HWI9_TANCI</name>
<proteinExistence type="predicted"/>
<evidence type="ECO:0000313" key="2">
    <source>
        <dbReference type="EMBL" id="GEY76183.1"/>
    </source>
</evidence>
<dbReference type="EMBL" id="BKCJ010207252">
    <property type="protein sequence ID" value="GEY76183.1"/>
    <property type="molecule type" value="Genomic_DNA"/>
</dbReference>